<reference evidence="12" key="1">
    <citation type="submission" date="2014-11" db="EMBL/GenBank/DDBJ databases">
        <authorList>
            <person name="Otto D Thomas"/>
            <person name="Naeem Raeece"/>
        </authorList>
    </citation>
    <scope>NUCLEOTIDE SEQUENCE</scope>
</reference>
<dbReference type="InterPro" id="IPR040039">
    <property type="entry name" value="PIGX"/>
</dbReference>
<gene>
    <name evidence="12" type="ORF">Cvel_3685</name>
</gene>
<keyword evidence="4" id="KW-0337">GPI-anchor biosynthesis</keyword>
<dbReference type="PANTHER" id="PTHR28650">
    <property type="entry name" value="PHOSPHATIDYLINOSITOL-GLYCAN BIOSYNTHESIS CLASS X PROTEIN"/>
    <property type="match status" value="1"/>
</dbReference>
<evidence type="ECO:0000256" key="7">
    <source>
        <dbReference type="ARBA" id="ARBA00022989"/>
    </source>
</evidence>
<sequence length="359" mass="37856">MRRSPFAPVYLTVSLLLPFVPVRSLQCPPLLPVSPDPHTDQSETKRVVSFSTFALDGEGFHRQVKTKLKVSPSKATDTDAKVPTSVSSEETCDVFLFFTLPKGAFADPDELRHLSLLSFSTQTLSSSSSPHVPADPVMKAPTVAASLLPVDIEIPSKAADVGCVVQTVRLPVSSPTTVEVEASLPVHLRYQDPSVSSAAASETENGPRGLLEYWKGATEADKNNLRVEVEFPKPVILAPSSCGLVGGPQGVKGVGVGSRWKLDLSSLSLGGAEEERDLVTGRAGPLGKLKEVQADSGGLSILSNVQTEGGGGDLPVGTVPVGSLNDLLFVSAGTLVLSVLVPLALAFEIYLRVQRSKAR</sequence>
<dbReference type="PANTHER" id="PTHR28650:SF1">
    <property type="entry name" value="PHOSPHATIDYLINOSITOL-GLYCAN BIOSYNTHESIS CLASS X PROTEIN"/>
    <property type="match status" value="1"/>
</dbReference>
<feature type="signal peptide" evidence="11">
    <location>
        <begin position="1"/>
        <end position="24"/>
    </location>
</feature>
<comment type="subcellular location">
    <subcellularLocation>
        <location evidence="1">Endoplasmic reticulum membrane</location>
        <topology evidence="1">Single-pass membrane protein</topology>
    </subcellularLocation>
</comment>
<feature type="chain" id="PRO_5005189027" evidence="11">
    <location>
        <begin position="25"/>
        <end position="359"/>
    </location>
</feature>
<keyword evidence="7 10" id="KW-1133">Transmembrane helix</keyword>
<proteinExistence type="inferred from homology"/>
<evidence type="ECO:0000256" key="2">
    <source>
        <dbReference type="ARBA" id="ARBA00004687"/>
    </source>
</evidence>
<dbReference type="UniPathway" id="UPA00196"/>
<dbReference type="EMBL" id="CDMZ01000595">
    <property type="protein sequence ID" value="CEM17566.1"/>
    <property type="molecule type" value="Genomic_DNA"/>
</dbReference>
<name>A0A0G4FSX0_9ALVE</name>
<evidence type="ECO:0000256" key="10">
    <source>
        <dbReference type="SAM" id="Phobius"/>
    </source>
</evidence>
<protein>
    <submittedName>
        <fullName evidence="12">Uncharacterized protein</fullName>
    </submittedName>
</protein>
<dbReference type="GO" id="GO:0005789">
    <property type="term" value="C:endoplasmic reticulum membrane"/>
    <property type="evidence" value="ECO:0007669"/>
    <property type="project" value="UniProtKB-SubCell"/>
</dbReference>
<keyword evidence="11" id="KW-0732">Signal</keyword>
<evidence type="ECO:0000256" key="8">
    <source>
        <dbReference type="ARBA" id="ARBA00023136"/>
    </source>
</evidence>
<evidence type="ECO:0000256" key="6">
    <source>
        <dbReference type="ARBA" id="ARBA00022824"/>
    </source>
</evidence>
<comment type="pathway">
    <text evidence="2">Glycolipid biosynthesis; glycosylphosphatidylinositol-anchor biosynthesis.</text>
</comment>
<evidence type="ECO:0000256" key="3">
    <source>
        <dbReference type="ARBA" id="ARBA00010345"/>
    </source>
</evidence>
<evidence type="ECO:0000256" key="5">
    <source>
        <dbReference type="ARBA" id="ARBA00022692"/>
    </source>
</evidence>
<evidence type="ECO:0000256" key="9">
    <source>
        <dbReference type="ARBA" id="ARBA00023180"/>
    </source>
</evidence>
<organism evidence="12">
    <name type="scientific">Chromera velia CCMP2878</name>
    <dbReference type="NCBI Taxonomy" id="1169474"/>
    <lineage>
        <taxon>Eukaryota</taxon>
        <taxon>Sar</taxon>
        <taxon>Alveolata</taxon>
        <taxon>Colpodellida</taxon>
        <taxon>Chromeraceae</taxon>
        <taxon>Chromera</taxon>
    </lineage>
</organism>
<keyword evidence="5 10" id="KW-0812">Transmembrane</keyword>
<feature type="transmembrane region" description="Helical" evidence="10">
    <location>
        <begin position="327"/>
        <end position="351"/>
    </location>
</feature>
<evidence type="ECO:0000256" key="1">
    <source>
        <dbReference type="ARBA" id="ARBA00004389"/>
    </source>
</evidence>
<dbReference type="Pfam" id="PF08320">
    <property type="entry name" value="PIG-X"/>
    <property type="match status" value="1"/>
</dbReference>
<dbReference type="VEuPathDB" id="CryptoDB:Cvel_3685"/>
<evidence type="ECO:0000256" key="11">
    <source>
        <dbReference type="SAM" id="SignalP"/>
    </source>
</evidence>
<keyword evidence="9" id="KW-0325">Glycoprotein</keyword>
<keyword evidence="8 10" id="KW-0472">Membrane</keyword>
<dbReference type="InterPro" id="IPR013233">
    <property type="entry name" value="PIG-X/PBN1"/>
</dbReference>
<accession>A0A0G4FSX0</accession>
<dbReference type="AlphaFoldDB" id="A0A0G4FSX0"/>
<keyword evidence="6" id="KW-0256">Endoplasmic reticulum</keyword>
<dbReference type="GO" id="GO:0006506">
    <property type="term" value="P:GPI anchor biosynthetic process"/>
    <property type="evidence" value="ECO:0007669"/>
    <property type="project" value="UniProtKB-UniPathway"/>
</dbReference>
<evidence type="ECO:0000256" key="4">
    <source>
        <dbReference type="ARBA" id="ARBA00022502"/>
    </source>
</evidence>
<evidence type="ECO:0000313" key="12">
    <source>
        <dbReference type="EMBL" id="CEM17566.1"/>
    </source>
</evidence>
<comment type="similarity">
    <text evidence="3">Belongs to the PIGX family.</text>
</comment>